<dbReference type="NCBIfam" id="TIGR00496">
    <property type="entry name" value="frr"/>
    <property type="match status" value="1"/>
</dbReference>
<keyword evidence="2 3" id="KW-0648">Protein biosynthesis</keyword>
<evidence type="ECO:0000313" key="6">
    <source>
        <dbReference type="Proteomes" id="UP000823634"/>
    </source>
</evidence>
<evidence type="ECO:0000256" key="1">
    <source>
        <dbReference type="ARBA" id="ARBA00005912"/>
    </source>
</evidence>
<accession>A0A9D9GW33</accession>
<dbReference type="InterPro" id="IPR023584">
    <property type="entry name" value="Ribosome_recyc_fac_dom"/>
</dbReference>
<comment type="similarity">
    <text evidence="1 3">Belongs to the RRF family.</text>
</comment>
<feature type="domain" description="Ribosome recycling factor" evidence="4">
    <location>
        <begin position="20"/>
        <end position="179"/>
    </location>
</feature>
<dbReference type="GO" id="GO:0005737">
    <property type="term" value="C:cytoplasm"/>
    <property type="evidence" value="ECO:0007669"/>
    <property type="project" value="UniProtKB-SubCell"/>
</dbReference>
<dbReference type="FunFam" id="3.30.1360.40:FF:000001">
    <property type="entry name" value="Ribosome-recycling factor"/>
    <property type="match status" value="1"/>
</dbReference>
<dbReference type="InterPro" id="IPR036191">
    <property type="entry name" value="RRF_sf"/>
</dbReference>
<evidence type="ECO:0000313" key="5">
    <source>
        <dbReference type="EMBL" id="MBO8426769.1"/>
    </source>
</evidence>
<evidence type="ECO:0000256" key="2">
    <source>
        <dbReference type="ARBA" id="ARBA00022917"/>
    </source>
</evidence>
<name>A0A9D9GW33_9FIRM</name>
<dbReference type="Pfam" id="PF01765">
    <property type="entry name" value="RRF"/>
    <property type="match status" value="1"/>
</dbReference>
<organism evidence="5 6">
    <name type="scientific">Candidatus Alloenteromonas pullistercoris</name>
    <dbReference type="NCBI Taxonomy" id="2840785"/>
    <lineage>
        <taxon>Bacteria</taxon>
        <taxon>Bacillati</taxon>
        <taxon>Bacillota</taxon>
        <taxon>Bacillota incertae sedis</taxon>
        <taxon>Candidatus Alloenteromonas</taxon>
    </lineage>
</organism>
<dbReference type="GO" id="GO:0006415">
    <property type="term" value="P:translational termination"/>
    <property type="evidence" value="ECO:0007669"/>
    <property type="project" value="UniProtKB-UniRule"/>
</dbReference>
<comment type="function">
    <text evidence="3">Responsible for the release of ribosomes from messenger RNA at the termination of protein biosynthesis. May increase the efficiency of translation by recycling ribosomes from one round of translation to another.</text>
</comment>
<comment type="caution">
    <text evidence="5">The sequence shown here is derived from an EMBL/GenBank/DDBJ whole genome shotgun (WGS) entry which is preliminary data.</text>
</comment>
<dbReference type="GO" id="GO:0043023">
    <property type="term" value="F:ribosomal large subunit binding"/>
    <property type="evidence" value="ECO:0007669"/>
    <property type="project" value="TreeGrafter"/>
</dbReference>
<proteinExistence type="inferred from homology"/>
<dbReference type="CDD" id="cd00520">
    <property type="entry name" value="RRF"/>
    <property type="match status" value="1"/>
</dbReference>
<dbReference type="AlphaFoldDB" id="A0A9D9GW33"/>
<reference evidence="5" key="2">
    <citation type="journal article" date="2021" name="PeerJ">
        <title>Extensive microbial diversity within the chicken gut microbiome revealed by metagenomics and culture.</title>
        <authorList>
            <person name="Gilroy R."/>
            <person name="Ravi A."/>
            <person name="Getino M."/>
            <person name="Pursley I."/>
            <person name="Horton D.L."/>
            <person name="Alikhan N.F."/>
            <person name="Baker D."/>
            <person name="Gharbi K."/>
            <person name="Hall N."/>
            <person name="Watson M."/>
            <person name="Adriaenssens E.M."/>
            <person name="Foster-Nyarko E."/>
            <person name="Jarju S."/>
            <person name="Secka A."/>
            <person name="Antonio M."/>
            <person name="Oren A."/>
            <person name="Chaudhuri R.R."/>
            <person name="La Ragione R."/>
            <person name="Hildebrand F."/>
            <person name="Pallen M.J."/>
        </authorList>
    </citation>
    <scope>NUCLEOTIDE SEQUENCE</scope>
    <source>
        <strain evidence="5">17113</strain>
    </source>
</reference>
<keyword evidence="3" id="KW-0963">Cytoplasm</keyword>
<comment type="subcellular location">
    <subcellularLocation>
        <location evidence="3">Cytoplasm</location>
    </subcellularLocation>
</comment>
<dbReference type="PANTHER" id="PTHR20982:SF3">
    <property type="entry name" value="MITOCHONDRIAL RIBOSOME RECYCLING FACTOR PSEUDO 1"/>
    <property type="match status" value="1"/>
</dbReference>
<evidence type="ECO:0000256" key="3">
    <source>
        <dbReference type="HAMAP-Rule" id="MF_00040"/>
    </source>
</evidence>
<dbReference type="SUPFAM" id="SSF55194">
    <property type="entry name" value="Ribosome recycling factor, RRF"/>
    <property type="match status" value="1"/>
</dbReference>
<dbReference type="InterPro" id="IPR002661">
    <property type="entry name" value="Ribosome_recyc_fac"/>
</dbReference>
<dbReference type="Gene3D" id="3.30.1360.40">
    <property type="match status" value="1"/>
</dbReference>
<dbReference type="PANTHER" id="PTHR20982">
    <property type="entry name" value="RIBOSOME RECYCLING FACTOR"/>
    <property type="match status" value="1"/>
</dbReference>
<evidence type="ECO:0000259" key="4">
    <source>
        <dbReference type="Pfam" id="PF01765"/>
    </source>
</evidence>
<dbReference type="Gene3D" id="1.10.132.20">
    <property type="entry name" value="Ribosome-recycling factor"/>
    <property type="match status" value="1"/>
</dbReference>
<sequence>MDAYTLEAAGKMEKSIDSLKGSLSKLRSGRANPSMLDGIKCDYYGEKMDISSLCSIQMPEPRQLYVKPYSREDIKSIAAAIAGANLGVNPQTEADGIRIVVPPLTEDIRKDIAKKAKGLGDEAKVSIRNIRRDVLNLIKEDDSMSDDYKKRVEEEIQKEVDSANKKVDQIIADKTKEILTI</sequence>
<gene>
    <name evidence="3 5" type="primary">frr</name>
    <name evidence="5" type="ORF">IAC61_05615</name>
</gene>
<dbReference type="Proteomes" id="UP000823634">
    <property type="component" value="Unassembled WGS sequence"/>
</dbReference>
<dbReference type="EMBL" id="JADINA010000035">
    <property type="protein sequence ID" value="MBO8426769.1"/>
    <property type="molecule type" value="Genomic_DNA"/>
</dbReference>
<protein>
    <recommendedName>
        <fullName evidence="3">Ribosome-recycling factor</fullName>
        <shortName evidence="3">RRF</shortName>
    </recommendedName>
    <alternativeName>
        <fullName evidence="3">Ribosome-releasing factor</fullName>
    </alternativeName>
</protein>
<reference evidence="5" key="1">
    <citation type="submission" date="2020-10" db="EMBL/GenBank/DDBJ databases">
        <authorList>
            <person name="Gilroy R."/>
        </authorList>
    </citation>
    <scope>NUCLEOTIDE SEQUENCE</scope>
    <source>
        <strain evidence="5">17113</strain>
    </source>
</reference>
<dbReference type="HAMAP" id="MF_00040">
    <property type="entry name" value="RRF"/>
    <property type="match status" value="1"/>
</dbReference>